<dbReference type="Proteomes" id="UP000005237">
    <property type="component" value="Unassembled WGS sequence"/>
</dbReference>
<evidence type="ECO:0000313" key="1">
    <source>
        <dbReference type="EnsemblMetazoa" id="CJA40450.1"/>
    </source>
</evidence>
<reference evidence="1" key="2">
    <citation type="submission" date="2022-06" db="UniProtKB">
        <authorList>
            <consortium name="EnsemblMetazoa"/>
        </authorList>
    </citation>
    <scope>IDENTIFICATION</scope>
    <source>
        <strain evidence="1">DF5081</strain>
    </source>
</reference>
<evidence type="ECO:0000313" key="2">
    <source>
        <dbReference type="Proteomes" id="UP000005237"/>
    </source>
</evidence>
<accession>A0A8R1ITA2</accession>
<name>A0A8R1ITA2_CAEJA</name>
<organism evidence="1 2">
    <name type="scientific">Caenorhabditis japonica</name>
    <dbReference type="NCBI Taxonomy" id="281687"/>
    <lineage>
        <taxon>Eukaryota</taxon>
        <taxon>Metazoa</taxon>
        <taxon>Ecdysozoa</taxon>
        <taxon>Nematoda</taxon>
        <taxon>Chromadorea</taxon>
        <taxon>Rhabditida</taxon>
        <taxon>Rhabditina</taxon>
        <taxon>Rhabditomorpha</taxon>
        <taxon>Rhabditoidea</taxon>
        <taxon>Rhabditidae</taxon>
        <taxon>Peloderinae</taxon>
        <taxon>Caenorhabditis</taxon>
    </lineage>
</organism>
<keyword evidence="2" id="KW-1185">Reference proteome</keyword>
<sequence length="222" mass="25408">MDEVGDQPPEITVHIVKTDPDEQLEPDAKRVNFIGTSSEQVFDDDEQNPSPIVDDFYEPIDPSEPSTSSLPVTPILRIADKFQFITNVGQNGSPPAGRNRLRAPRNTSLQIAEAAQKNGMQTVNRSGSRFVVPITMQAHPTPLTDRLLDERDDILSQQEAYPYCILCNCIIKTWRGFEYHVLRMHIKYRAFRCFHCQKESFYTEEEGRFHLSIYHPGDEVIQ</sequence>
<dbReference type="EnsemblMetazoa" id="CJA40450.1">
    <property type="protein sequence ID" value="CJA40450.1"/>
    <property type="gene ID" value="WBGene00216298"/>
</dbReference>
<protein>
    <submittedName>
        <fullName evidence="1">Uncharacterized protein</fullName>
    </submittedName>
</protein>
<proteinExistence type="predicted"/>
<dbReference type="AlphaFoldDB" id="A0A8R1ITA2"/>
<reference evidence="2" key="1">
    <citation type="submission" date="2010-08" db="EMBL/GenBank/DDBJ databases">
        <authorList>
            <consortium name="Caenorhabditis japonica Sequencing Consortium"/>
            <person name="Wilson R.K."/>
        </authorList>
    </citation>
    <scope>NUCLEOTIDE SEQUENCE [LARGE SCALE GENOMIC DNA]</scope>
    <source>
        <strain evidence="2">DF5081</strain>
    </source>
</reference>